<proteinExistence type="predicted"/>
<evidence type="ECO:0000256" key="7">
    <source>
        <dbReference type="ARBA" id="ARBA00023180"/>
    </source>
</evidence>
<evidence type="ECO:0000313" key="11">
    <source>
        <dbReference type="WBParaSite" id="maker-uti_cns_0015771-snap-gene-0.2-mRNA-1"/>
    </source>
</evidence>
<dbReference type="SUPFAM" id="SSF81321">
    <property type="entry name" value="Family A G protein-coupled receptor-like"/>
    <property type="match status" value="1"/>
</dbReference>
<feature type="transmembrane region" description="Helical" evidence="8">
    <location>
        <begin position="574"/>
        <end position="592"/>
    </location>
</feature>
<feature type="transmembrane region" description="Helical" evidence="8">
    <location>
        <begin position="489"/>
        <end position="517"/>
    </location>
</feature>
<dbReference type="GO" id="GO:0005313">
    <property type="term" value="F:L-glutamate transmembrane transporter activity"/>
    <property type="evidence" value="ECO:0007669"/>
    <property type="project" value="TreeGrafter"/>
</dbReference>
<feature type="transmembrane region" description="Helical" evidence="8">
    <location>
        <begin position="928"/>
        <end position="947"/>
    </location>
</feature>
<reference evidence="11" key="1">
    <citation type="submission" date="2016-11" db="UniProtKB">
        <authorList>
            <consortium name="WormBaseParasite"/>
        </authorList>
    </citation>
    <scope>IDENTIFICATION</scope>
</reference>
<dbReference type="PRINTS" id="PR00173">
    <property type="entry name" value="EDTRNSPORT"/>
</dbReference>
<dbReference type="AlphaFoldDB" id="A0A1I8IRB6"/>
<dbReference type="PANTHER" id="PTHR11958">
    <property type="entry name" value="SODIUM/DICARBOXYLATE SYMPORTER-RELATED"/>
    <property type="match status" value="1"/>
</dbReference>
<dbReference type="Proteomes" id="UP000095280">
    <property type="component" value="Unplaced"/>
</dbReference>
<feature type="transmembrane region" description="Helical" evidence="8">
    <location>
        <begin position="604"/>
        <end position="625"/>
    </location>
</feature>
<dbReference type="PROSITE" id="PS50262">
    <property type="entry name" value="G_PROTEIN_RECEP_F1_2"/>
    <property type="match status" value="1"/>
</dbReference>
<keyword evidence="2" id="KW-0813">Transport</keyword>
<dbReference type="Gene3D" id="1.10.3860.10">
    <property type="entry name" value="Sodium:dicarboxylate symporter"/>
    <property type="match status" value="1"/>
</dbReference>
<dbReference type="InterPro" id="IPR050746">
    <property type="entry name" value="DAACS"/>
</dbReference>
<dbReference type="GO" id="GO:0015501">
    <property type="term" value="F:glutamate:sodium symporter activity"/>
    <property type="evidence" value="ECO:0007669"/>
    <property type="project" value="TreeGrafter"/>
</dbReference>
<evidence type="ECO:0000256" key="5">
    <source>
        <dbReference type="ARBA" id="ARBA00022989"/>
    </source>
</evidence>
<dbReference type="InterPro" id="IPR018107">
    <property type="entry name" value="Na-dicarboxylate_symporter_CS"/>
</dbReference>
<feature type="transmembrane region" description="Helical" evidence="8">
    <location>
        <begin position="828"/>
        <end position="850"/>
    </location>
</feature>
<evidence type="ECO:0000256" key="3">
    <source>
        <dbReference type="ARBA" id="ARBA00022692"/>
    </source>
</evidence>
<evidence type="ECO:0000259" key="9">
    <source>
        <dbReference type="PROSITE" id="PS50262"/>
    </source>
</evidence>
<dbReference type="GO" id="GO:0015175">
    <property type="term" value="F:neutral L-amino acid transmembrane transporter activity"/>
    <property type="evidence" value="ECO:0007669"/>
    <property type="project" value="TreeGrafter"/>
</dbReference>
<feature type="transmembrane region" description="Helical" evidence="8">
    <location>
        <begin position="968"/>
        <end position="991"/>
    </location>
</feature>
<dbReference type="PROSITE" id="PS00713">
    <property type="entry name" value="NA_DICARBOXYL_SYMP_1"/>
    <property type="match status" value="1"/>
</dbReference>
<feature type="transmembrane region" description="Helical" evidence="8">
    <location>
        <begin position="1003"/>
        <end position="1029"/>
    </location>
</feature>
<comment type="subcellular location">
    <subcellularLocation>
        <location evidence="1">Membrane</location>
        <topology evidence="1">Multi-pass membrane protein</topology>
    </subcellularLocation>
</comment>
<dbReference type="InterPro" id="IPR001991">
    <property type="entry name" value="Na-dicarboxylate_symporter"/>
</dbReference>
<dbReference type="Gene3D" id="1.20.1070.10">
    <property type="entry name" value="Rhodopsin 7-helix transmembrane proteins"/>
    <property type="match status" value="1"/>
</dbReference>
<dbReference type="SMART" id="SM01381">
    <property type="entry name" value="7TM_GPCR_Srsx"/>
    <property type="match status" value="1"/>
</dbReference>
<evidence type="ECO:0000256" key="1">
    <source>
        <dbReference type="ARBA" id="ARBA00004141"/>
    </source>
</evidence>
<dbReference type="WBParaSite" id="maker-uti_cns_0015771-snap-gene-0.2-mRNA-1">
    <property type="protein sequence ID" value="maker-uti_cns_0015771-snap-gene-0.2-mRNA-1"/>
    <property type="gene ID" value="maker-uti_cns_0015771-snap-gene-0.2"/>
</dbReference>
<dbReference type="SUPFAM" id="SSF118215">
    <property type="entry name" value="Proton glutamate symport protein"/>
    <property type="match status" value="1"/>
</dbReference>
<dbReference type="GO" id="GO:0004930">
    <property type="term" value="F:G protein-coupled receptor activity"/>
    <property type="evidence" value="ECO:0007669"/>
    <property type="project" value="InterPro"/>
</dbReference>
<evidence type="ECO:0000256" key="6">
    <source>
        <dbReference type="ARBA" id="ARBA00023136"/>
    </source>
</evidence>
<evidence type="ECO:0000256" key="8">
    <source>
        <dbReference type="SAM" id="Phobius"/>
    </source>
</evidence>
<dbReference type="InterPro" id="IPR036458">
    <property type="entry name" value="Na:dicarbo_symporter_sf"/>
</dbReference>
<feature type="transmembrane region" description="Helical" evidence="8">
    <location>
        <begin position="399"/>
        <end position="426"/>
    </location>
</feature>
<evidence type="ECO:0000256" key="2">
    <source>
        <dbReference type="ARBA" id="ARBA00022448"/>
    </source>
</evidence>
<feature type="transmembrane region" description="Helical" evidence="8">
    <location>
        <begin position="447"/>
        <end position="469"/>
    </location>
</feature>
<feature type="domain" description="G-protein coupled receptors family 1 profile" evidence="9">
    <location>
        <begin position="348"/>
        <end position="623"/>
    </location>
</feature>
<dbReference type="Pfam" id="PF00001">
    <property type="entry name" value="7tm_1"/>
    <property type="match status" value="1"/>
</dbReference>
<feature type="transmembrane region" description="Helical" evidence="8">
    <location>
        <begin position="752"/>
        <end position="775"/>
    </location>
</feature>
<organism evidence="10 11">
    <name type="scientific">Macrostomum lignano</name>
    <dbReference type="NCBI Taxonomy" id="282301"/>
    <lineage>
        <taxon>Eukaryota</taxon>
        <taxon>Metazoa</taxon>
        <taxon>Spiralia</taxon>
        <taxon>Lophotrochozoa</taxon>
        <taxon>Platyhelminthes</taxon>
        <taxon>Rhabditophora</taxon>
        <taxon>Macrostomorpha</taxon>
        <taxon>Macrostomida</taxon>
        <taxon>Macrostomidae</taxon>
        <taxon>Macrostomum</taxon>
    </lineage>
</organism>
<dbReference type="InterPro" id="IPR000276">
    <property type="entry name" value="GPCR_Rhodpsn"/>
</dbReference>
<keyword evidence="4" id="KW-0769">Symport</keyword>
<accession>A0A1I8IRB6</accession>
<dbReference type="GO" id="GO:0005886">
    <property type="term" value="C:plasma membrane"/>
    <property type="evidence" value="ECO:0007669"/>
    <property type="project" value="TreeGrafter"/>
</dbReference>
<keyword evidence="6 8" id="KW-0472">Membrane</keyword>
<dbReference type="PANTHER" id="PTHR11958:SF63">
    <property type="entry name" value="AMINO ACID TRANSPORTER"/>
    <property type="match status" value="1"/>
</dbReference>
<keyword evidence="3 8" id="KW-0812">Transmembrane</keyword>
<dbReference type="InterPro" id="IPR017452">
    <property type="entry name" value="GPCR_Rhodpsn_7TM"/>
</dbReference>
<keyword evidence="7" id="KW-0325">Glycoprotein</keyword>
<dbReference type="Pfam" id="PF00375">
    <property type="entry name" value="SDF"/>
    <property type="match status" value="1"/>
</dbReference>
<feature type="transmembrane region" description="Helical" evidence="8">
    <location>
        <begin position="795"/>
        <end position="816"/>
    </location>
</feature>
<feature type="transmembrane region" description="Helical" evidence="8">
    <location>
        <begin position="337"/>
        <end position="357"/>
    </location>
</feature>
<protein>
    <submittedName>
        <fullName evidence="11">G_PROTEIN_RECEP_F1_2 domain-containing protein</fullName>
    </submittedName>
</protein>
<keyword evidence="5 8" id="KW-1133">Transmembrane helix</keyword>
<evidence type="ECO:0000313" key="10">
    <source>
        <dbReference type="Proteomes" id="UP000095280"/>
    </source>
</evidence>
<sequence>MFPSSLVHRAAKHHPSFRHLNLHSLRFGSDSSLDFCFFRVDRRGLLKLHSAIDNEANQSHTATELHSAIDNEANQSHTATELHSAIDNKANQSHAATELHSAIDNEANQSHTATELHSAIDNKANQSHAATELHSAIDNEANQSHAATELHSAIDNKANQSHTATELHSAIDNKANQSHAATELHSAIDNKLQFSSHVSIFFGSSGCGASSKFPATSTCTVSVFGSDGSLYFCFSVSTVVDCSVELPALAFGVVAHVSVIERVGARVHLAPPSTNPAADGAVFLLLLLLLSLLVAAKPALDADCSTGLAMKLGAFSAPFVQRLLLLQQLLLLQLLPLEAIICLLTVIGNALTILAAVTYPNLRKPTNYLIINLALVDFLVGIIAIPFASVSESGFPKNSFYGCLIINCIVVTFTQVSFINLLAIAFEILIAVKYPLRYRSLFTRRNVSALCVLLWLSGALLGFIPLMGWNKGPPPDGVCSFVNVIDLRYWVYVVFFGWSAWIFLVVFSLYATVFCIIRRQLGYRRHRGGGGDGGSGGMLTAVRRRTRRQQRIGDSTYSGGVSTATVKAAKRMSVIVLAFAIAWIPLNIHNVLQVMCDLQYGSYVVKVCILLTHANSAVNPFVYAFSHPQFRAAYAALICCRRVRPEFCDPSVNGGSRGVHGGRSIAANRPATGATSASIARRQTIASEPQYAAEHEFTEVSSPTGRMAEKPYGTFSVSTESKLDASLMPSTRRRRMRPRWQRRLGDVVRRHLLLLLLLLGISLGAVLGLSLRGVVSPSDEAAIRYLAFPGELLMRMLKLLILPLIVSSLVTAMCSLDAEATGKLGGRALVYYLVTTLVAMGIGMLLVYFIQPGAAAAGSSVGPPSTTAEPSAARGATSVIEPLLDLIRNMFPENLIEACFRSVSKILMVKKLDSEFATVKTVVSKVDGSMNILGLVVYSIVLGAMLVKLGPDGEPVAKFMHSLQDATMLMITLAIWYSPVGIMSLVAAELVKMPNPVESLRQLGLYLATVLLGLAIHGLLVLPLVYLFATRRNPLKFLAGTSQAMATAFGTSSSSATLPIAYKCLEENNKIDQRVTRFILPIGATVNMNGTALYEAVAPIFIAQLNGISLDFGQLIAIALTATCAAVGAAGIPQAGLVTMVIVLNAVGLPTDDIAKILAVDWL</sequence>
<feature type="transmembrane region" description="Helical" evidence="8">
    <location>
        <begin position="369"/>
        <end position="387"/>
    </location>
</feature>
<evidence type="ECO:0000256" key="4">
    <source>
        <dbReference type="ARBA" id="ARBA00022847"/>
    </source>
</evidence>
<keyword evidence="10" id="KW-1185">Reference proteome</keyword>
<name>A0A1I8IRB6_9PLAT</name>